<dbReference type="EMBL" id="JBHSRD010000006">
    <property type="protein sequence ID" value="MFC6008809.1"/>
    <property type="molecule type" value="Genomic_DNA"/>
</dbReference>
<name>A0ABW1JI14_9ACTN</name>
<dbReference type="PANTHER" id="PTHR34129:SF1">
    <property type="entry name" value="DUF952 DOMAIN-CONTAINING PROTEIN"/>
    <property type="match status" value="1"/>
</dbReference>
<dbReference type="InterPro" id="IPR009297">
    <property type="entry name" value="DUF952"/>
</dbReference>
<proteinExistence type="predicted"/>
<accession>A0ABW1JI14</accession>
<dbReference type="Gene3D" id="3.20.170.20">
    <property type="entry name" value="Protein of unknown function DUF952"/>
    <property type="match status" value="1"/>
</dbReference>
<sequence length="126" mass="13508">MRILHVALPADWARGHDDGSYDVSTRGVSLVDEGFIHASTLAQVGPVLDRYFADVAEVDLLVIDLDKLDHEGAQVIWEHVAGSDAPFPHVYGVIPAQTVVDVVRLEHAPGGPWEVPQIADVATGPA</sequence>
<evidence type="ECO:0000313" key="1">
    <source>
        <dbReference type="EMBL" id="MFC6008809.1"/>
    </source>
</evidence>
<dbReference type="RefSeq" id="WP_345714751.1">
    <property type="nucleotide sequence ID" value="NZ_BAABFP010000002.1"/>
</dbReference>
<keyword evidence="2" id="KW-1185">Reference proteome</keyword>
<evidence type="ECO:0000313" key="2">
    <source>
        <dbReference type="Proteomes" id="UP001596189"/>
    </source>
</evidence>
<dbReference type="PANTHER" id="PTHR34129">
    <property type="entry name" value="BLR1139 PROTEIN"/>
    <property type="match status" value="1"/>
</dbReference>
<comment type="caution">
    <text evidence="1">The sequence shown here is derived from an EMBL/GenBank/DDBJ whole genome shotgun (WGS) entry which is preliminary data.</text>
</comment>
<organism evidence="1 2">
    <name type="scientific">Angustibacter luteus</name>
    <dbReference type="NCBI Taxonomy" id="658456"/>
    <lineage>
        <taxon>Bacteria</taxon>
        <taxon>Bacillati</taxon>
        <taxon>Actinomycetota</taxon>
        <taxon>Actinomycetes</taxon>
        <taxon>Kineosporiales</taxon>
        <taxon>Kineosporiaceae</taxon>
    </lineage>
</organism>
<dbReference type="Proteomes" id="UP001596189">
    <property type="component" value="Unassembled WGS sequence"/>
</dbReference>
<gene>
    <name evidence="1" type="ORF">ACFQDO_16875</name>
</gene>
<reference evidence="2" key="1">
    <citation type="journal article" date="2019" name="Int. J. Syst. Evol. Microbiol.">
        <title>The Global Catalogue of Microorganisms (GCM) 10K type strain sequencing project: providing services to taxonomists for standard genome sequencing and annotation.</title>
        <authorList>
            <consortium name="The Broad Institute Genomics Platform"/>
            <consortium name="The Broad Institute Genome Sequencing Center for Infectious Disease"/>
            <person name="Wu L."/>
            <person name="Ma J."/>
        </authorList>
    </citation>
    <scope>NUCLEOTIDE SEQUENCE [LARGE SCALE GENOMIC DNA]</scope>
    <source>
        <strain evidence="2">KACC 14249</strain>
    </source>
</reference>
<dbReference type="SUPFAM" id="SSF56399">
    <property type="entry name" value="ADP-ribosylation"/>
    <property type="match status" value="1"/>
</dbReference>
<protein>
    <submittedName>
        <fullName evidence="1">DUF952 domain-containing protein</fullName>
    </submittedName>
</protein>
<dbReference type="Pfam" id="PF06108">
    <property type="entry name" value="DUF952"/>
    <property type="match status" value="1"/>
</dbReference>